<dbReference type="AlphaFoldDB" id="A0A9W9ZA63"/>
<evidence type="ECO:0000313" key="2">
    <source>
        <dbReference type="Proteomes" id="UP001163046"/>
    </source>
</evidence>
<dbReference type="Proteomes" id="UP001163046">
    <property type="component" value="Unassembled WGS sequence"/>
</dbReference>
<organism evidence="1 2">
    <name type="scientific">Desmophyllum pertusum</name>
    <dbReference type="NCBI Taxonomy" id="174260"/>
    <lineage>
        <taxon>Eukaryota</taxon>
        <taxon>Metazoa</taxon>
        <taxon>Cnidaria</taxon>
        <taxon>Anthozoa</taxon>
        <taxon>Hexacorallia</taxon>
        <taxon>Scleractinia</taxon>
        <taxon>Caryophylliina</taxon>
        <taxon>Caryophylliidae</taxon>
        <taxon>Desmophyllum</taxon>
    </lineage>
</organism>
<protein>
    <submittedName>
        <fullName evidence="1">Uncharacterized protein</fullName>
    </submittedName>
</protein>
<accession>A0A9W9ZA63</accession>
<dbReference type="EMBL" id="MU826386">
    <property type="protein sequence ID" value="KAJ7376913.1"/>
    <property type="molecule type" value="Genomic_DNA"/>
</dbReference>
<comment type="caution">
    <text evidence="1">The sequence shown here is derived from an EMBL/GenBank/DDBJ whole genome shotgun (WGS) entry which is preliminary data.</text>
</comment>
<keyword evidence="2" id="KW-1185">Reference proteome</keyword>
<proteinExistence type="predicted"/>
<name>A0A9W9ZA63_9CNID</name>
<evidence type="ECO:0000313" key="1">
    <source>
        <dbReference type="EMBL" id="KAJ7376913.1"/>
    </source>
</evidence>
<gene>
    <name evidence="1" type="ORF">OS493_031505</name>
</gene>
<reference evidence="1" key="1">
    <citation type="submission" date="2023-01" db="EMBL/GenBank/DDBJ databases">
        <title>Genome assembly of the deep-sea coral Lophelia pertusa.</title>
        <authorList>
            <person name="Herrera S."/>
            <person name="Cordes E."/>
        </authorList>
    </citation>
    <scope>NUCLEOTIDE SEQUENCE</scope>
    <source>
        <strain evidence="1">USNM1676648</strain>
        <tissue evidence="1">Polyp</tissue>
    </source>
</reference>
<sequence length="223" mass="25290">MPEPGQQSHALHNELKHHKVISARPEYIILWTNIARDIPEDVVPVDNIISDPRVVYNDKPLLVEAMDANIMLKCPGQYLESREGSTIIATVGSFRDNITAPGAKQGRTSSFQTYSEAHEDTLVWLENSTTEEDRVVLFTEPEACHQTKTWSCERALGKNNQQHQSQLPNNIHPRLCRQTKRIHLQEVCGGSKMESEDIKFGHQVPANRQEAVKHGLTLKRLLE</sequence>